<dbReference type="PROSITE" id="PS50937">
    <property type="entry name" value="HTH_MERR_2"/>
    <property type="match status" value="1"/>
</dbReference>
<dbReference type="PANTHER" id="PTHR30204">
    <property type="entry name" value="REDOX-CYCLING DRUG-SENSING TRANSCRIPTIONAL ACTIVATOR SOXR"/>
    <property type="match status" value="1"/>
</dbReference>
<reference evidence="6" key="1">
    <citation type="submission" date="2022-01" db="EMBL/GenBank/DDBJ databases">
        <authorList>
            <person name="Criscuolo A."/>
        </authorList>
    </citation>
    <scope>NUCLEOTIDE SEQUENCE</scope>
    <source>
        <strain evidence="6">CIP111892</strain>
    </source>
</reference>
<evidence type="ECO:0000256" key="4">
    <source>
        <dbReference type="ARBA" id="ARBA00023163"/>
    </source>
</evidence>
<accession>A0ABN8GGL8</accession>
<keyword evidence="7" id="KW-1185">Reference proteome</keyword>
<sequence>MKKFFSIGETAKINNISIQALRLYDRMGLLKPSYINKDNGYRYYSIDQFIYIDIIKYAKTYGIPLHELKPTLAMGDMKEIVEKIRIFQHSLDEQIQSLIVAKERFSRIAEAIEYGLSVVQNQAPYFRKVEERIIIHLIKQQEVINFEVNGRLVENETSRTGVELAFESGYFVDIPSLIIDGEEKYSSAYLAINEKYSNRPTLLNSDYIVSSIPKGEFICITYNKQNKDNQIKQLQRHIKELNIEEIKLIIACELYDDFENPSIELQVLQGEY</sequence>
<name>A0ABN8GGL8_9BACL</name>
<keyword evidence="2" id="KW-0805">Transcription regulation</keyword>
<evidence type="ECO:0000256" key="3">
    <source>
        <dbReference type="ARBA" id="ARBA00023125"/>
    </source>
</evidence>
<proteinExistence type="predicted"/>
<comment type="caution">
    <text evidence="6">The sequence shown here is derived from an EMBL/GenBank/DDBJ whole genome shotgun (WGS) entry which is preliminary data.</text>
</comment>
<protein>
    <submittedName>
        <fullName evidence="6">Multidrug-efflux transporter 1 regulator</fullName>
    </submittedName>
</protein>
<dbReference type="PANTHER" id="PTHR30204:SF69">
    <property type="entry name" value="MERR-FAMILY TRANSCRIPTIONAL REGULATOR"/>
    <property type="match status" value="1"/>
</dbReference>
<organism evidence="6 7">
    <name type="scientific">Paenibacillus auburnensis</name>
    <dbReference type="NCBI Taxonomy" id="2905649"/>
    <lineage>
        <taxon>Bacteria</taxon>
        <taxon>Bacillati</taxon>
        <taxon>Bacillota</taxon>
        <taxon>Bacilli</taxon>
        <taxon>Bacillales</taxon>
        <taxon>Paenibacillaceae</taxon>
        <taxon>Paenibacillus</taxon>
    </lineage>
</organism>
<evidence type="ECO:0000256" key="1">
    <source>
        <dbReference type="ARBA" id="ARBA00022491"/>
    </source>
</evidence>
<dbReference type="Gene3D" id="1.10.1660.10">
    <property type="match status" value="1"/>
</dbReference>
<evidence type="ECO:0000256" key="2">
    <source>
        <dbReference type="ARBA" id="ARBA00023015"/>
    </source>
</evidence>
<dbReference type="Pfam" id="PF00376">
    <property type="entry name" value="MerR"/>
    <property type="match status" value="1"/>
</dbReference>
<evidence type="ECO:0000259" key="5">
    <source>
        <dbReference type="PROSITE" id="PS50937"/>
    </source>
</evidence>
<dbReference type="InterPro" id="IPR009061">
    <property type="entry name" value="DNA-bd_dom_put_sf"/>
</dbReference>
<feature type="domain" description="HTH merR-type" evidence="5">
    <location>
        <begin position="1"/>
        <end position="74"/>
    </location>
</feature>
<evidence type="ECO:0000313" key="6">
    <source>
        <dbReference type="EMBL" id="CAH1208441.1"/>
    </source>
</evidence>
<dbReference type="SMART" id="SM00422">
    <property type="entry name" value="HTH_MERR"/>
    <property type="match status" value="1"/>
</dbReference>
<evidence type="ECO:0000313" key="7">
    <source>
        <dbReference type="Proteomes" id="UP000838324"/>
    </source>
</evidence>
<dbReference type="SUPFAM" id="SSF46955">
    <property type="entry name" value="Putative DNA-binding domain"/>
    <property type="match status" value="1"/>
</dbReference>
<gene>
    <name evidence="6" type="primary">bmrR_1</name>
    <name evidence="6" type="ORF">PAECIP111892_03110</name>
</gene>
<dbReference type="InterPro" id="IPR000551">
    <property type="entry name" value="MerR-type_HTH_dom"/>
</dbReference>
<keyword evidence="4" id="KW-0804">Transcription</keyword>
<dbReference type="Proteomes" id="UP000838324">
    <property type="component" value="Unassembled WGS sequence"/>
</dbReference>
<dbReference type="EMBL" id="CAKMMG010000003">
    <property type="protein sequence ID" value="CAH1208441.1"/>
    <property type="molecule type" value="Genomic_DNA"/>
</dbReference>
<dbReference type="InterPro" id="IPR047057">
    <property type="entry name" value="MerR_fam"/>
</dbReference>
<keyword evidence="3" id="KW-0238">DNA-binding</keyword>
<dbReference type="RefSeq" id="WP_236334606.1">
    <property type="nucleotide sequence ID" value="NZ_CAKMMG010000003.1"/>
</dbReference>
<keyword evidence="1" id="KW-0678">Repressor</keyword>